<dbReference type="SUPFAM" id="SSF53335">
    <property type="entry name" value="S-adenosyl-L-methionine-dependent methyltransferases"/>
    <property type="match status" value="1"/>
</dbReference>
<comment type="caution">
    <text evidence="1">The sequence shown here is derived from an EMBL/GenBank/DDBJ whole genome shotgun (WGS) entry which is preliminary data.</text>
</comment>
<protein>
    <submittedName>
        <fullName evidence="1">Glycosyl transferase family 2</fullName>
    </submittedName>
</protein>
<gene>
    <name evidence="1" type="ORF">LDC_2634</name>
</gene>
<dbReference type="AlphaFoldDB" id="D9PM56"/>
<reference evidence="1" key="2">
    <citation type="journal article" date="2011" name="Microb. Ecol.">
        <title>Taxonomic and Functional Metagenomic Profiling of the Microbial Community in the Anoxic Sediment of a Sub-saline Shallow Lake (Laguna de Carrizo, Central Spain).</title>
        <authorList>
            <person name="Ferrer M."/>
            <person name="Guazzaroni M.E."/>
            <person name="Richter M."/>
            <person name="Garcia-Salamanca A."/>
            <person name="Yarza P."/>
            <person name="Suarez-Suarez A."/>
            <person name="Solano J."/>
            <person name="Alcaide M."/>
            <person name="van Dillewijn P."/>
            <person name="Molina-Henares M.A."/>
            <person name="Lopez-Cortes N."/>
            <person name="Al-Ramahi Y."/>
            <person name="Guerrero C."/>
            <person name="Acosta A."/>
            <person name="de Eugenio L.I."/>
            <person name="Martinez V."/>
            <person name="Marques S."/>
            <person name="Rojo F."/>
            <person name="Santero E."/>
            <person name="Genilloud O."/>
            <person name="Perez-Perez J."/>
            <person name="Rossello-Mora R."/>
            <person name="Ramos J.L."/>
        </authorList>
    </citation>
    <scope>NUCLEOTIDE SEQUENCE</scope>
</reference>
<keyword evidence="1" id="KW-0808">Transferase</keyword>
<sequence length="140" mass="15815">MVGNLATGEGIPEAAFDCMIITQTYQMIYDVASAVFWTYSALKPSGILLATLPGISQISRYDMDRWGDYWRFTDTSARRLFYDVFGEENVTIETYGNVLTAIAFLHGLSAKELRKKELSYHDPDYQLLITVRAVKARTAP</sequence>
<name>D9PM56_9ZZZZ</name>
<evidence type="ECO:0000313" key="1">
    <source>
        <dbReference type="EMBL" id="EFK95345.1"/>
    </source>
</evidence>
<dbReference type="EMBL" id="ADZX01000799">
    <property type="protein sequence ID" value="EFK95345.1"/>
    <property type="molecule type" value="Genomic_DNA"/>
</dbReference>
<reference evidence="1" key="1">
    <citation type="submission" date="2010-07" db="EMBL/GenBank/DDBJ databases">
        <authorList>
            <consortium name="CONSOLIDER consortium CSD2007-00005"/>
            <person name="Guazzaroni M.-E."/>
            <person name="Richter M."/>
            <person name="Garcia-Salamanca A."/>
            <person name="Yarza P."/>
            <person name="Ferrer M."/>
        </authorList>
    </citation>
    <scope>NUCLEOTIDE SEQUENCE</scope>
</reference>
<organism evidence="1">
    <name type="scientific">sediment metagenome</name>
    <dbReference type="NCBI Taxonomy" id="749907"/>
    <lineage>
        <taxon>unclassified sequences</taxon>
        <taxon>metagenomes</taxon>
        <taxon>ecological metagenomes</taxon>
    </lineage>
</organism>
<proteinExistence type="predicted"/>
<dbReference type="GO" id="GO:0016740">
    <property type="term" value="F:transferase activity"/>
    <property type="evidence" value="ECO:0007669"/>
    <property type="project" value="UniProtKB-KW"/>
</dbReference>
<dbReference type="InterPro" id="IPR029063">
    <property type="entry name" value="SAM-dependent_MTases_sf"/>
</dbReference>
<accession>D9PM56</accession>